<dbReference type="OrthoDB" id="9787933at2"/>
<feature type="domain" description="Dienelactone hydrolase" evidence="1">
    <location>
        <begin position="16"/>
        <end position="216"/>
    </location>
</feature>
<sequence length="221" mass="24536">MGHPVSIPTPRGPITGWRADPPNEPRAALVVIQEIFGVNSHIRRVVDRFAAHGYTAVAPALFDHVDRGVELDYDEAGVARGRELAAEVGFDRALGDIHALVDWFRHELPVGVVGFCWGGTLAYLCNTRLNLPAVSYYGGRTVPFLHERLSAPMLFHFGEHDPIIPPEDVQAHRDMHPEASIQVWDAGHGFNCDARADHDEAAARLAMERTLAFLERTLRPR</sequence>
<comment type="caution">
    <text evidence="2">The sequence shown here is derived from an EMBL/GenBank/DDBJ whole genome shotgun (WGS) entry which is preliminary data.</text>
</comment>
<reference evidence="2 3" key="1">
    <citation type="submission" date="2019-08" db="EMBL/GenBank/DDBJ databases">
        <authorList>
            <person name="Karlyshev A.V."/>
        </authorList>
    </citation>
    <scope>NUCLEOTIDE SEQUENCE [LARGE SCALE GENOMIC DNA]</scope>
    <source>
        <strain evidence="2 3">Alg18-2.2</strain>
    </source>
</reference>
<accession>A0A5C8KN15</accession>
<evidence type="ECO:0000313" key="3">
    <source>
        <dbReference type="Proteomes" id="UP000321248"/>
    </source>
</evidence>
<dbReference type="EMBL" id="VRTS01000006">
    <property type="protein sequence ID" value="TXK62043.1"/>
    <property type="molecule type" value="Genomic_DNA"/>
</dbReference>
<protein>
    <submittedName>
        <fullName evidence="2">Dienelactone hydrolase family protein</fullName>
    </submittedName>
</protein>
<dbReference type="InterPro" id="IPR051049">
    <property type="entry name" value="Dienelactone_hydrolase-like"/>
</dbReference>
<dbReference type="AlphaFoldDB" id="A0A5C8KN15"/>
<dbReference type="RefSeq" id="WP_147891836.1">
    <property type="nucleotide sequence ID" value="NZ_VRTS01000006.1"/>
</dbReference>
<dbReference type="PANTHER" id="PTHR46623">
    <property type="entry name" value="CARBOXYMETHYLENEBUTENOLIDASE-RELATED"/>
    <property type="match status" value="1"/>
</dbReference>
<dbReference type="Pfam" id="PF01738">
    <property type="entry name" value="DLH"/>
    <property type="match status" value="1"/>
</dbReference>
<keyword evidence="3" id="KW-1185">Reference proteome</keyword>
<evidence type="ECO:0000313" key="2">
    <source>
        <dbReference type="EMBL" id="TXK62043.1"/>
    </source>
</evidence>
<organism evidence="2 3">
    <name type="scientific">Alkalisalibacterium limincola</name>
    <dbReference type="NCBI Taxonomy" id="2699169"/>
    <lineage>
        <taxon>Bacteria</taxon>
        <taxon>Pseudomonadati</taxon>
        <taxon>Pseudomonadota</taxon>
        <taxon>Gammaproteobacteria</taxon>
        <taxon>Lysobacterales</taxon>
        <taxon>Lysobacteraceae</taxon>
        <taxon>Alkalisalibacterium</taxon>
    </lineage>
</organism>
<gene>
    <name evidence="2" type="ORF">FU658_09330</name>
</gene>
<dbReference type="InterPro" id="IPR029058">
    <property type="entry name" value="AB_hydrolase_fold"/>
</dbReference>
<dbReference type="PANTHER" id="PTHR46623:SF6">
    <property type="entry name" value="ALPHA_BETA-HYDROLASES SUPERFAMILY PROTEIN"/>
    <property type="match status" value="1"/>
</dbReference>
<name>A0A5C8KN15_9GAMM</name>
<dbReference type="Proteomes" id="UP000321248">
    <property type="component" value="Unassembled WGS sequence"/>
</dbReference>
<dbReference type="InterPro" id="IPR002925">
    <property type="entry name" value="Dienelactn_hydro"/>
</dbReference>
<evidence type="ECO:0000259" key="1">
    <source>
        <dbReference type="Pfam" id="PF01738"/>
    </source>
</evidence>
<keyword evidence="2" id="KW-0378">Hydrolase</keyword>
<dbReference type="SUPFAM" id="SSF53474">
    <property type="entry name" value="alpha/beta-Hydrolases"/>
    <property type="match status" value="1"/>
</dbReference>
<dbReference type="Gene3D" id="3.40.50.1820">
    <property type="entry name" value="alpha/beta hydrolase"/>
    <property type="match status" value="1"/>
</dbReference>
<proteinExistence type="predicted"/>
<dbReference type="GO" id="GO:0016787">
    <property type="term" value="F:hydrolase activity"/>
    <property type="evidence" value="ECO:0007669"/>
    <property type="project" value="UniProtKB-KW"/>
</dbReference>